<evidence type="ECO:0000313" key="8">
    <source>
        <dbReference type="Proteomes" id="UP001590950"/>
    </source>
</evidence>
<evidence type="ECO:0000259" key="6">
    <source>
        <dbReference type="PROSITE" id="PS50808"/>
    </source>
</evidence>
<dbReference type="SMART" id="SM00614">
    <property type="entry name" value="ZnF_BED"/>
    <property type="match status" value="1"/>
</dbReference>
<evidence type="ECO:0000256" key="4">
    <source>
        <dbReference type="PROSITE-ProRule" id="PRU00027"/>
    </source>
</evidence>
<dbReference type="Pfam" id="PF02892">
    <property type="entry name" value="zf-BED"/>
    <property type="match status" value="1"/>
</dbReference>
<protein>
    <recommendedName>
        <fullName evidence="6">BED-type domain-containing protein</fullName>
    </recommendedName>
</protein>
<feature type="region of interest" description="Disordered" evidence="5">
    <location>
        <begin position="1"/>
        <end position="129"/>
    </location>
</feature>
<organism evidence="7 8">
    <name type="scientific">Stereocaulon virgatum</name>
    <dbReference type="NCBI Taxonomy" id="373712"/>
    <lineage>
        <taxon>Eukaryota</taxon>
        <taxon>Fungi</taxon>
        <taxon>Dikarya</taxon>
        <taxon>Ascomycota</taxon>
        <taxon>Pezizomycotina</taxon>
        <taxon>Lecanoromycetes</taxon>
        <taxon>OSLEUM clade</taxon>
        <taxon>Lecanoromycetidae</taxon>
        <taxon>Lecanorales</taxon>
        <taxon>Lecanorineae</taxon>
        <taxon>Stereocaulaceae</taxon>
        <taxon>Stereocaulon</taxon>
    </lineage>
</organism>
<keyword evidence="2 4" id="KW-0863">Zinc-finger</keyword>
<feature type="compositionally biased region" description="Low complexity" evidence="5">
    <location>
        <begin position="27"/>
        <end position="38"/>
    </location>
</feature>
<gene>
    <name evidence="7" type="ORF">N7G274_008109</name>
</gene>
<reference evidence="7 8" key="1">
    <citation type="submission" date="2024-09" db="EMBL/GenBank/DDBJ databases">
        <title>Rethinking Asexuality: The Enigmatic Case of Functional Sexual Genes in Lepraria (Stereocaulaceae).</title>
        <authorList>
            <person name="Doellman M."/>
            <person name="Sun Y."/>
            <person name="Barcenas-Pena A."/>
            <person name="Lumbsch H.T."/>
            <person name="Grewe F."/>
        </authorList>
    </citation>
    <scope>NUCLEOTIDE SEQUENCE [LARGE SCALE GENOMIC DNA]</scope>
    <source>
        <strain evidence="7 8">Mercado 3170</strain>
    </source>
</reference>
<feature type="compositionally biased region" description="Low complexity" evidence="5">
    <location>
        <begin position="1"/>
        <end position="12"/>
    </location>
</feature>
<evidence type="ECO:0000256" key="2">
    <source>
        <dbReference type="ARBA" id="ARBA00022771"/>
    </source>
</evidence>
<dbReference type="PROSITE" id="PS50808">
    <property type="entry name" value="ZF_BED"/>
    <property type="match status" value="1"/>
</dbReference>
<feature type="domain" description="BED-type" evidence="6">
    <location>
        <begin position="132"/>
        <end position="193"/>
    </location>
</feature>
<feature type="compositionally biased region" description="Polar residues" evidence="5">
    <location>
        <begin position="104"/>
        <end position="113"/>
    </location>
</feature>
<keyword evidence="1" id="KW-0479">Metal-binding</keyword>
<evidence type="ECO:0000313" key="7">
    <source>
        <dbReference type="EMBL" id="KAL2039060.1"/>
    </source>
</evidence>
<evidence type="ECO:0000256" key="1">
    <source>
        <dbReference type="ARBA" id="ARBA00022723"/>
    </source>
</evidence>
<keyword evidence="8" id="KW-1185">Reference proteome</keyword>
<dbReference type="EMBL" id="JBEFKJ010000027">
    <property type="protein sequence ID" value="KAL2039060.1"/>
    <property type="molecule type" value="Genomic_DNA"/>
</dbReference>
<evidence type="ECO:0000256" key="5">
    <source>
        <dbReference type="SAM" id="MobiDB-lite"/>
    </source>
</evidence>
<sequence length="308" mass="34855">MSDSGLSSAPSSLINTSKNPWSHFTGVSAAVSRASTVSGPNPARNTRGFTQRRPIIPPKPTRKAITKRQRPEDLTENLLEDSQTRELEEEVLDQTNSEEDEFADTQSNKNPFHSTSQSTSRSSSITPYRHRAKRSNIWDYFTTKGSYSRCNYCHVEYKTTGGTRGPRTHLAKDRSIYVVTPKEDRHAQYNENLVKSFSRQPELAKALQERRLEAFQAESLDRTTLEFLHLQWTIPANHESSLIEDKNFRAFLQYISKPANEMLPLSANTIKAKVMILFAEANDALPTCSPQQLLLLISPSTRGRLLIN</sequence>
<feature type="compositionally biased region" description="Polar residues" evidence="5">
    <location>
        <begin position="13"/>
        <end position="22"/>
    </location>
</feature>
<evidence type="ECO:0000256" key="3">
    <source>
        <dbReference type="ARBA" id="ARBA00022833"/>
    </source>
</evidence>
<accession>A0ABR4A1W9</accession>
<comment type="caution">
    <text evidence="7">The sequence shown here is derived from an EMBL/GenBank/DDBJ whole genome shotgun (WGS) entry which is preliminary data.</text>
</comment>
<dbReference type="Proteomes" id="UP001590950">
    <property type="component" value="Unassembled WGS sequence"/>
</dbReference>
<name>A0ABR4A1W9_9LECA</name>
<feature type="compositionally biased region" description="Acidic residues" evidence="5">
    <location>
        <begin position="87"/>
        <end position="103"/>
    </location>
</feature>
<dbReference type="InterPro" id="IPR003656">
    <property type="entry name" value="Znf_BED"/>
</dbReference>
<proteinExistence type="predicted"/>
<feature type="compositionally biased region" description="Low complexity" evidence="5">
    <location>
        <begin position="114"/>
        <end position="126"/>
    </location>
</feature>
<keyword evidence="3" id="KW-0862">Zinc</keyword>